<reference evidence="9 10" key="1">
    <citation type="submission" date="2024-09" db="EMBL/GenBank/DDBJ databases">
        <authorList>
            <person name="Sun Q."/>
            <person name="Mori K."/>
        </authorList>
    </citation>
    <scope>NUCLEOTIDE SEQUENCE [LARGE SCALE GENOMIC DNA]</scope>
    <source>
        <strain evidence="9 10">TBRC 0563</strain>
    </source>
</reference>
<dbReference type="PANTHER" id="PTHR34138">
    <property type="entry name" value="CELL SHAPE-DETERMINING PROTEIN MREC"/>
    <property type="match status" value="1"/>
</dbReference>
<evidence type="ECO:0000256" key="1">
    <source>
        <dbReference type="ARBA" id="ARBA00009369"/>
    </source>
</evidence>
<dbReference type="RefSeq" id="WP_378206054.1">
    <property type="nucleotide sequence ID" value="NZ_JBHLZP010000180.1"/>
</dbReference>
<feature type="compositionally biased region" description="Pro residues" evidence="7">
    <location>
        <begin position="285"/>
        <end position="303"/>
    </location>
</feature>
<comment type="similarity">
    <text evidence="1 5">Belongs to the MreC family.</text>
</comment>
<dbReference type="PIRSF" id="PIRSF038471">
    <property type="entry name" value="MreC"/>
    <property type="match status" value="1"/>
</dbReference>
<dbReference type="PANTHER" id="PTHR34138:SF1">
    <property type="entry name" value="CELL SHAPE-DETERMINING PROTEIN MREC"/>
    <property type="match status" value="1"/>
</dbReference>
<dbReference type="InterPro" id="IPR007221">
    <property type="entry name" value="MreC"/>
</dbReference>
<dbReference type="EMBL" id="JBHLZP010000180">
    <property type="protein sequence ID" value="MFB9835138.1"/>
    <property type="molecule type" value="Genomic_DNA"/>
</dbReference>
<evidence type="ECO:0000256" key="6">
    <source>
        <dbReference type="SAM" id="Coils"/>
    </source>
</evidence>
<gene>
    <name evidence="9" type="primary">mreC</name>
    <name evidence="9" type="ORF">ACFFNX_23430</name>
</gene>
<comment type="function">
    <text evidence="5">Involved in formation and maintenance of cell shape.</text>
</comment>
<comment type="caution">
    <text evidence="9">The sequence shown here is derived from an EMBL/GenBank/DDBJ whole genome shotgun (WGS) entry which is preliminary data.</text>
</comment>
<dbReference type="Proteomes" id="UP001589627">
    <property type="component" value="Unassembled WGS sequence"/>
</dbReference>
<dbReference type="InterPro" id="IPR042177">
    <property type="entry name" value="Cell/Rod_1"/>
</dbReference>
<accession>A0ABV5YJE2</accession>
<name>A0ABV5YJE2_9ACTN</name>
<dbReference type="InterPro" id="IPR042175">
    <property type="entry name" value="Cell/Rod_MreC_2"/>
</dbReference>
<evidence type="ECO:0000256" key="7">
    <source>
        <dbReference type="SAM" id="MobiDB-lite"/>
    </source>
</evidence>
<protein>
    <recommendedName>
        <fullName evidence="2 5">Cell shape-determining protein MreC</fullName>
    </recommendedName>
    <alternativeName>
        <fullName evidence="4 5">Cell shape protein MreC</fullName>
    </alternativeName>
</protein>
<keyword evidence="3 5" id="KW-0133">Cell shape</keyword>
<evidence type="ECO:0000313" key="9">
    <source>
        <dbReference type="EMBL" id="MFB9835138.1"/>
    </source>
</evidence>
<sequence>MKDTRRTRAVLGVLLLVSLTMITVDYRGGNNSPLRALRGFGEAIFGPIEQGATAVVHPVAGAFHTFTGAPSAHRRITRLERENQRLRQQLRTGQLDKRRAGELERLLGTSGLGGYRIVPAEVISSGEGLENTVTLDVGSRSGVQPNMTVLSGDGLVGRVTRVGPTSSTVMLAIDAASSVGGRLEKSDEIGIVQGAGRRGGSSLKFQLLDSTVVMEPGQRIVSFGSEDDRPYVPGVPIGTIARIERTSGSLTRTAVVRPFVRFTSLDVVGVVVAAPKRNPRDSVLPPSPSPPTPTPAPSQPPPAQAGSSAPPKSRPAPSPTSRG</sequence>
<evidence type="ECO:0000256" key="3">
    <source>
        <dbReference type="ARBA" id="ARBA00022960"/>
    </source>
</evidence>
<feature type="coiled-coil region" evidence="6">
    <location>
        <begin position="69"/>
        <end position="96"/>
    </location>
</feature>
<dbReference type="Gene3D" id="2.40.10.340">
    <property type="entry name" value="Rod shape-determining protein MreC, domain 1"/>
    <property type="match status" value="1"/>
</dbReference>
<evidence type="ECO:0000256" key="4">
    <source>
        <dbReference type="ARBA" id="ARBA00032089"/>
    </source>
</evidence>
<dbReference type="Pfam" id="PF04085">
    <property type="entry name" value="MreC"/>
    <property type="match status" value="1"/>
</dbReference>
<evidence type="ECO:0000313" key="10">
    <source>
        <dbReference type="Proteomes" id="UP001589627"/>
    </source>
</evidence>
<feature type="domain" description="Rod shape-determining protein MreC beta-barrel core" evidence="8">
    <location>
        <begin position="125"/>
        <end position="271"/>
    </location>
</feature>
<keyword evidence="10" id="KW-1185">Reference proteome</keyword>
<evidence type="ECO:0000259" key="8">
    <source>
        <dbReference type="Pfam" id="PF04085"/>
    </source>
</evidence>
<feature type="region of interest" description="Disordered" evidence="7">
    <location>
        <begin position="277"/>
        <end position="323"/>
    </location>
</feature>
<feature type="compositionally biased region" description="Pro residues" evidence="7">
    <location>
        <begin position="312"/>
        <end position="323"/>
    </location>
</feature>
<dbReference type="Gene3D" id="2.40.10.350">
    <property type="entry name" value="Rod shape-determining protein MreC, domain 2"/>
    <property type="match status" value="1"/>
</dbReference>
<keyword evidence="6" id="KW-0175">Coiled coil</keyword>
<dbReference type="InterPro" id="IPR055342">
    <property type="entry name" value="MreC_beta-barrel_core"/>
</dbReference>
<organism evidence="9 10">
    <name type="scientific">Actinoallomurus acaciae</name>
    <dbReference type="NCBI Taxonomy" id="502577"/>
    <lineage>
        <taxon>Bacteria</taxon>
        <taxon>Bacillati</taxon>
        <taxon>Actinomycetota</taxon>
        <taxon>Actinomycetes</taxon>
        <taxon>Streptosporangiales</taxon>
        <taxon>Thermomonosporaceae</taxon>
        <taxon>Actinoallomurus</taxon>
    </lineage>
</organism>
<evidence type="ECO:0000256" key="2">
    <source>
        <dbReference type="ARBA" id="ARBA00013855"/>
    </source>
</evidence>
<proteinExistence type="inferred from homology"/>
<evidence type="ECO:0000256" key="5">
    <source>
        <dbReference type="PIRNR" id="PIRNR038471"/>
    </source>
</evidence>